<proteinExistence type="predicted"/>
<dbReference type="Proteomes" id="UP001056120">
    <property type="component" value="Linkage Group LG11"/>
</dbReference>
<sequence length="86" mass="9875">MGVSMIIKTDRNMIAGKVATHNMGDGALFSEQFIFLARRLKRTSTVFFKNNHFNTMFKPRTLDQIEHVEEIAVFMPAGFSFIPTLY</sequence>
<evidence type="ECO:0000313" key="2">
    <source>
        <dbReference type="Proteomes" id="UP001056120"/>
    </source>
</evidence>
<evidence type="ECO:0000313" key="1">
    <source>
        <dbReference type="EMBL" id="KAI3799536.1"/>
    </source>
</evidence>
<accession>A0ACB9HVP6</accession>
<keyword evidence="2" id="KW-1185">Reference proteome</keyword>
<gene>
    <name evidence="1" type="ORF">L1987_34835</name>
</gene>
<comment type="caution">
    <text evidence="1">The sequence shown here is derived from an EMBL/GenBank/DDBJ whole genome shotgun (WGS) entry which is preliminary data.</text>
</comment>
<reference evidence="1 2" key="2">
    <citation type="journal article" date="2022" name="Mol. Ecol. Resour.">
        <title>The genomes of chicory, endive, great burdock and yacon provide insights into Asteraceae paleo-polyploidization history and plant inulin production.</title>
        <authorList>
            <person name="Fan W."/>
            <person name="Wang S."/>
            <person name="Wang H."/>
            <person name="Wang A."/>
            <person name="Jiang F."/>
            <person name="Liu H."/>
            <person name="Zhao H."/>
            <person name="Xu D."/>
            <person name="Zhang Y."/>
        </authorList>
    </citation>
    <scope>NUCLEOTIDE SEQUENCE [LARGE SCALE GENOMIC DNA]</scope>
    <source>
        <strain evidence="2">cv. Yunnan</strain>
        <tissue evidence="1">Leaves</tissue>
    </source>
</reference>
<organism evidence="1 2">
    <name type="scientific">Smallanthus sonchifolius</name>
    <dbReference type="NCBI Taxonomy" id="185202"/>
    <lineage>
        <taxon>Eukaryota</taxon>
        <taxon>Viridiplantae</taxon>
        <taxon>Streptophyta</taxon>
        <taxon>Embryophyta</taxon>
        <taxon>Tracheophyta</taxon>
        <taxon>Spermatophyta</taxon>
        <taxon>Magnoliopsida</taxon>
        <taxon>eudicotyledons</taxon>
        <taxon>Gunneridae</taxon>
        <taxon>Pentapetalae</taxon>
        <taxon>asterids</taxon>
        <taxon>campanulids</taxon>
        <taxon>Asterales</taxon>
        <taxon>Asteraceae</taxon>
        <taxon>Asteroideae</taxon>
        <taxon>Heliantheae alliance</taxon>
        <taxon>Millerieae</taxon>
        <taxon>Smallanthus</taxon>
    </lineage>
</organism>
<reference evidence="2" key="1">
    <citation type="journal article" date="2022" name="Mol. Ecol. Resour.">
        <title>The genomes of chicory, endive, great burdock and yacon provide insights into Asteraceae palaeo-polyploidization history and plant inulin production.</title>
        <authorList>
            <person name="Fan W."/>
            <person name="Wang S."/>
            <person name="Wang H."/>
            <person name="Wang A."/>
            <person name="Jiang F."/>
            <person name="Liu H."/>
            <person name="Zhao H."/>
            <person name="Xu D."/>
            <person name="Zhang Y."/>
        </authorList>
    </citation>
    <scope>NUCLEOTIDE SEQUENCE [LARGE SCALE GENOMIC DNA]</scope>
    <source>
        <strain evidence="2">cv. Yunnan</strain>
    </source>
</reference>
<protein>
    <submittedName>
        <fullName evidence="1">Uncharacterized protein</fullName>
    </submittedName>
</protein>
<dbReference type="EMBL" id="CM042028">
    <property type="protein sequence ID" value="KAI3799536.1"/>
    <property type="molecule type" value="Genomic_DNA"/>
</dbReference>
<name>A0ACB9HVP6_9ASTR</name>